<dbReference type="eggNOG" id="ENOG502ZB34">
    <property type="taxonomic scope" value="Bacteria"/>
</dbReference>
<dbReference type="RefSeq" id="WP_015636474.1">
    <property type="nucleotide sequence ID" value="NC_021237.1"/>
</dbReference>
<dbReference type="AlphaFoldDB" id="A0A2C9EQN8"/>
<name>A0A2C9EQN8_PSEPH</name>
<reference evidence="3" key="1">
    <citation type="journal article" date="2014" name="Genome Announc.">
        <title>Full-genome sequence of the plant growth-promoting bacterium Pseudomonas protegens CHA0.</title>
        <authorList>
            <person name="Jousset A."/>
            <person name="Schuldes J."/>
            <person name="Keel C."/>
            <person name="Maurhofer M."/>
            <person name="Daniel R."/>
            <person name="Scheu S."/>
            <person name="Thuermer A."/>
        </authorList>
    </citation>
    <scope>NUCLEOTIDE SEQUENCE [LARGE SCALE GENOMIC DNA]</scope>
    <source>
        <strain evidence="3">DSM 19095 / LMG 27888 / CFBP 6595 / CHA0</strain>
    </source>
</reference>
<evidence type="ECO:0000313" key="2">
    <source>
        <dbReference type="EMBL" id="AGL85984.1"/>
    </source>
</evidence>
<sequence length="444" mass="49378">MSGPKVVRIVTREEILEICAGHLRRLEQAIARWETQAQRLGQLTEQERAATHERFKQLRQLIEADRLQDLQKQVPIEIEFLKDDLQQRENRAVQQATQQRQLARRQRENAATLLGALQGKPLAAQLLEPLRAIADGQPVPAVESILAQGFASLGAAVEEQGLSEAQQQLARRLQGETPTQTLAQWRAAHEQAEPRLERIEQHIAQLLTLDDQASAEPYLAKLRQIDAETRVQQRNLLLDSLVLELAQATRDSQERRARLARLEELASEVATLCPATAENELAQAGQCSLAHMAPVDGLIARFSALIEAELQQRAALARRQAVLEGLASLGYEVREGMATAWAQDGRVVLRKGATPGYGVEVGGNADNGRLQVRAVALSAQRDTQRDKDIETIWCGEFQRLQALLAARGDDLSIEKALAVGAVPLREVLLDDTRQQYREQAQQRT</sequence>
<keyword evidence="1" id="KW-0175">Coiled coil</keyword>
<organism evidence="2 3">
    <name type="scientific">Pseudomonas protegens (strain DSM 19095 / LMG 27888 / CFBP 6595 / CHA0)</name>
    <dbReference type="NCBI Taxonomy" id="1124983"/>
    <lineage>
        <taxon>Bacteria</taxon>
        <taxon>Pseudomonadati</taxon>
        <taxon>Pseudomonadota</taxon>
        <taxon>Gammaproteobacteria</taxon>
        <taxon>Pseudomonadales</taxon>
        <taxon>Pseudomonadaceae</taxon>
        <taxon>Pseudomonas</taxon>
    </lineage>
</organism>
<dbReference type="KEGG" id="pprc:PFLCHA0_c42250"/>
<dbReference type="EMBL" id="CP003190">
    <property type="protein sequence ID" value="AGL85984.1"/>
    <property type="molecule type" value="Genomic_DNA"/>
</dbReference>
<evidence type="ECO:0000256" key="1">
    <source>
        <dbReference type="SAM" id="Coils"/>
    </source>
</evidence>
<dbReference type="Proteomes" id="UP000013940">
    <property type="component" value="Chromosome"/>
</dbReference>
<dbReference type="HOGENOM" id="CLU_616581_0_0_6"/>
<gene>
    <name evidence="2" type="ORF">PFLCHA0_c42250</name>
</gene>
<proteinExistence type="predicted"/>
<protein>
    <submittedName>
        <fullName evidence="2">Uncharacterized protein</fullName>
    </submittedName>
</protein>
<evidence type="ECO:0000313" key="3">
    <source>
        <dbReference type="Proteomes" id="UP000013940"/>
    </source>
</evidence>
<feature type="coiled-coil region" evidence="1">
    <location>
        <begin position="86"/>
        <end position="113"/>
    </location>
</feature>
<dbReference type="GeneID" id="57477228"/>
<accession>A0A2C9EQN8</accession>